<organism evidence="1 2">
    <name type="scientific">Thalassolituus pacificus</name>
    <dbReference type="NCBI Taxonomy" id="2975440"/>
    <lineage>
        <taxon>Bacteria</taxon>
        <taxon>Pseudomonadati</taxon>
        <taxon>Pseudomonadota</taxon>
        <taxon>Gammaproteobacteria</taxon>
        <taxon>Oceanospirillales</taxon>
        <taxon>Oceanospirillaceae</taxon>
        <taxon>Thalassolituus</taxon>
    </lineage>
</organism>
<name>A0A9X2WGQ1_9GAMM</name>
<accession>A0A9X2WGQ1</accession>
<reference evidence="1" key="2">
    <citation type="submission" date="2022-08" db="EMBL/GenBank/DDBJ databases">
        <authorList>
            <person name="Dong C."/>
        </authorList>
    </citation>
    <scope>NUCLEOTIDE SEQUENCE</scope>
    <source>
        <strain evidence="1">59MF3M-4</strain>
    </source>
</reference>
<dbReference type="Proteomes" id="UP001147830">
    <property type="component" value="Unassembled WGS sequence"/>
</dbReference>
<dbReference type="EMBL" id="JAOANI010000019">
    <property type="protein sequence ID" value="MCT7359816.1"/>
    <property type="molecule type" value="Genomic_DNA"/>
</dbReference>
<dbReference type="RefSeq" id="WP_260976671.1">
    <property type="nucleotide sequence ID" value="NZ_JAOANI010000019.1"/>
</dbReference>
<reference evidence="1" key="1">
    <citation type="journal article" date="2022" name="Front. Microbiol.">
        <title>Genome-based taxonomic rearrangement of Oceanobacter-related bacteria including the description of Thalassolituus hydrocarbonoclasticus sp. nov. and Thalassolituus pacificus sp. nov. and emended description of the genus Thalassolituus.</title>
        <authorList>
            <person name="Dong C."/>
            <person name="Wei L."/>
            <person name="Wang J."/>
            <person name="Lai Q."/>
            <person name="Huang Z."/>
            <person name="Shao Z."/>
        </authorList>
    </citation>
    <scope>NUCLEOTIDE SEQUENCE</scope>
    <source>
        <strain evidence="1">59MF3M-4</strain>
    </source>
</reference>
<evidence type="ECO:0000313" key="1">
    <source>
        <dbReference type="EMBL" id="MCT7359816.1"/>
    </source>
</evidence>
<evidence type="ECO:0000313" key="2">
    <source>
        <dbReference type="Proteomes" id="UP001147830"/>
    </source>
</evidence>
<dbReference type="AlphaFoldDB" id="A0A9X2WGQ1"/>
<dbReference type="PANTHER" id="PTHR39338:SF7">
    <property type="entry name" value="BLL6692 PROTEIN"/>
    <property type="match status" value="1"/>
</dbReference>
<gene>
    <name evidence="1" type="ORF">NYR02_12420</name>
</gene>
<comment type="caution">
    <text evidence="1">The sequence shown here is derived from an EMBL/GenBank/DDBJ whole genome shotgun (WGS) entry which is preliminary data.</text>
</comment>
<sequence length="393" mass="45288">MLIDFFQTVRNARVPCSVREYLDLVQAVKAHVVFADLDEFYALARLCLVKDEKHYDKFDKAFAAYFQGLDTLPSFMEEANIPAEWMRKELERMLSPEEMARIEALGGLDKVLEEFKKRLEEQHKRHQGGNKMIGTGGTSAFGGNGYNPEGIRIEQGKSRHKKAIKVWEQRNYKDLDDSIELGIRNIKVALRRLRKFARQGSVEELDLGDTIASTARNAGFLDIKMVPERHNSVKVLLFFDIGGSMDPHVRVCEELFSAARTEFKHMEIFYFHNCLYESVWKNNIRRNNQRTDTWDILRKFGPDYKVIFVGDAMMAPYEVTHVGGSVEHWNEEAGAVWMQRMADQYGKLVWLNPAPESYWGQGGSLGAIREIVNQHMYPLTLKGLETAMRHLSK</sequence>
<protein>
    <submittedName>
        <fullName evidence="1">VWA domain-containing protein</fullName>
    </submittedName>
</protein>
<proteinExistence type="predicted"/>
<keyword evidence="2" id="KW-1185">Reference proteome</keyword>
<dbReference type="PANTHER" id="PTHR39338">
    <property type="entry name" value="BLL5662 PROTEIN-RELATED"/>
    <property type="match status" value="1"/>
</dbReference>